<evidence type="ECO:0000256" key="4">
    <source>
        <dbReference type="ARBA" id="ARBA00022989"/>
    </source>
</evidence>
<dbReference type="GO" id="GO:0005886">
    <property type="term" value="C:plasma membrane"/>
    <property type="evidence" value="ECO:0007669"/>
    <property type="project" value="UniProtKB-SubCell"/>
</dbReference>
<dbReference type="GeneID" id="117652191"/>
<evidence type="ECO:0000313" key="9">
    <source>
        <dbReference type="Proteomes" id="UP000515158"/>
    </source>
</evidence>
<evidence type="ECO:0000256" key="3">
    <source>
        <dbReference type="ARBA" id="ARBA00022692"/>
    </source>
</evidence>
<keyword evidence="7" id="KW-0325">Glycoprotein</keyword>
<accession>A0A6P9A4K2</accession>
<evidence type="ECO:0000256" key="6">
    <source>
        <dbReference type="ARBA" id="ARBA00023170"/>
    </source>
</evidence>
<dbReference type="CTD" id="41052"/>
<keyword evidence="9" id="KW-1185">Reference proteome</keyword>
<sequence length="385" mass="42534">MIAEHLNFTWAVVHLDSRDHFGKPDGNSSWRGGTLGAVAKGDADLSLNVWVQLDQSRVVDFTTPTRISCLTFMVPRPHILGSTADAVFQPLDKLVWSAWLLSIVVVTVAARLLDRTARRVGAVTAGGFGSLLDSFLVLLGLALVAYVPPSKASLGPQRHLITWWVVYSVLMTTAFSSGLIAHLTMLSFEPPINSAKEIVDHGLTWASTYVPNFHVMLNLENASEKRLADGMRLVDPQSWEPTVASGRFVVHGQKMDSFYFFWVGGNLGAETLGKMRLMRSCLAQYPVAIAVAKNSPLLEPFSRAIERIREAGLIEYWQRLVVRRKGRAAVRSLFIDTINRDGPQVLKVSQLWSAFAILLYGLAISTAAFILEVVVKPPEMHLKTI</sequence>
<dbReference type="Gene3D" id="3.40.190.10">
    <property type="entry name" value="Periplasmic binding protein-like II"/>
    <property type="match status" value="1"/>
</dbReference>
<dbReference type="Proteomes" id="UP000515158">
    <property type="component" value="Unplaced"/>
</dbReference>
<gene>
    <name evidence="10" type="primary">LOC117652191</name>
</gene>
<feature type="transmembrane region" description="Helical" evidence="8">
    <location>
        <begin position="94"/>
        <end position="113"/>
    </location>
</feature>
<comment type="subcellular location">
    <subcellularLocation>
        <location evidence="1">Cell membrane</location>
        <topology evidence="1">Multi-pass membrane protein</topology>
    </subcellularLocation>
</comment>
<protein>
    <submittedName>
        <fullName evidence="10">Glutamate receptor</fullName>
    </submittedName>
</protein>
<dbReference type="KEGG" id="tpal:117652191"/>
<keyword evidence="3 8" id="KW-0812">Transmembrane</keyword>
<keyword evidence="4 8" id="KW-1133">Transmembrane helix</keyword>
<dbReference type="RefSeq" id="XP_034252812.1">
    <property type="nucleotide sequence ID" value="XM_034396921.1"/>
</dbReference>
<organism evidence="10">
    <name type="scientific">Thrips palmi</name>
    <name type="common">Melon thrips</name>
    <dbReference type="NCBI Taxonomy" id="161013"/>
    <lineage>
        <taxon>Eukaryota</taxon>
        <taxon>Metazoa</taxon>
        <taxon>Ecdysozoa</taxon>
        <taxon>Arthropoda</taxon>
        <taxon>Hexapoda</taxon>
        <taxon>Insecta</taxon>
        <taxon>Pterygota</taxon>
        <taxon>Neoptera</taxon>
        <taxon>Paraneoptera</taxon>
        <taxon>Thysanoptera</taxon>
        <taxon>Terebrantia</taxon>
        <taxon>Thripoidea</taxon>
        <taxon>Thripidae</taxon>
        <taxon>Thrips</taxon>
    </lineage>
</organism>
<evidence type="ECO:0000256" key="1">
    <source>
        <dbReference type="ARBA" id="ARBA00004651"/>
    </source>
</evidence>
<dbReference type="InterPro" id="IPR052192">
    <property type="entry name" value="Insect_Ionotropic_Sensory_Rcpt"/>
</dbReference>
<name>A0A6P9A4K2_THRPL</name>
<keyword evidence="2" id="KW-1003">Cell membrane</keyword>
<dbReference type="SUPFAM" id="SSF53850">
    <property type="entry name" value="Periplasmic binding protein-like II"/>
    <property type="match status" value="1"/>
</dbReference>
<dbReference type="OrthoDB" id="8182981at2759"/>
<keyword evidence="5 8" id="KW-0472">Membrane</keyword>
<evidence type="ECO:0000256" key="7">
    <source>
        <dbReference type="ARBA" id="ARBA00023180"/>
    </source>
</evidence>
<feature type="transmembrane region" description="Helical" evidence="8">
    <location>
        <begin position="120"/>
        <end position="144"/>
    </location>
</feature>
<proteinExistence type="predicted"/>
<dbReference type="InParanoid" id="A0A6P9A4K2"/>
<evidence type="ECO:0000256" key="2">
    <source>
        <dbReference type="ARBA" id="ARBA00022475"/>
    </source>
</evidence>
<evidence type="ECO:0000313" key="10">
    <source>
        <dbReference type="RefSeq" id="XP_034252812.1"/>
    </source>
</evidence>
<dbReference type="PANTHER" id="PTHR42643:SF24">
    <property type="entry name" value="IONOTROPIC RECEPTOR 60A"/>
    <property type="match status" value="1"/>
</dbReference>
<keyword evidence="6 10" id="KW-0675">Receptor</keyword>
<dbReference type="AlphaFoldDB" id="A0A6P9A4K2"/>
<reference evidence="10" key="1">
    <citation type="submission" date="2025-08" db="UniProtKB">
        <authorList>
            <consortium name="RefSeq"/>
        </authorList>
    </citation>
    <scope>IDENTIFICATION</scope>
    <source>
        <tissue evidence="10">Total insect</tissue>
    </source>
</reference>
<feature type="transmembrane region" description="Helical" evidence="8">
    <location>
        <begin position="164"/>
        <end position="186"/>
    </location>
</feature>
<feature type="transmembrane region" description="Helical" evidence="8">
    <location>
        <begin position="351"/>
        <end position="371"/>
    </location>
</feature>
<dbReference type="PANTHER" id="PTHR42643">
    <property type="entry name" value="IONOTROPIC RECEPTOR 20A-RELATED"/>
    <property type="match status" value="1"/>
</dbReference>
<evidence type="ECO:0000256" key="5">
    <source>
        <dbReference type="ARBA" id="ARBA00023136"/>
    </source>
</evidence>
<evidence type="ECO:0000256" key="8">
    <source>
        <dbReference type="SAM" id="Phobius"/>
    </source>
</evidence>